<evidence type="ECO:0000313" key="5">
    <source>
        <dbReference type="Proteomes" id="UP000659344"/>
    </source>
</evidence>
<dbReference type="CDD" id="cd18793">
    <property type="entry name" value="SF2_C_SNF"/>
    <property type="match status" value="1"/>
</dbReference>
<dbReference type="InterPro" id="IPR001650">
    <property type="entry name" value="Helicase_C-like"/>
</dbReference>
<dbReference type="Proteomes" id="UP000659344">
    <property type="component" value="Unassembled WGS sequence"/>
</dbReference>
<feature type="domain" description="Helicase ATP-binding" evidence="2">
    <location>
        <begin position="531"/>
        <end position="694"/>
    </location>
</feature>
<dbReference type="EMBL" id="BMFT01000001">
    <property type="protein sequence ID" value="GGH29146.1"/>
    <property type="molecule type" value="Genomic_DNA"/>
</dbReference>
<evidence type="ECO:0000259" key="3">
    <source>
        <dbReference type="PROSITE" id="PS51194"/>
    </source>
</evidence>
<organism evidence="4 5">
    <name type="scientific">Paenibacillus segetis</name>
    <dbReference type="NCBI Taxonomy" id="1325360"/>
    <lineage>
        <taxon>Bacteria</taxon>
        <taxon>Bacillati</taxon>
        <taxon>Bacillota</taxon>
        <taxon>Bacilli</taxon>
        <taxon>Bacillales</taxon>
        <taxon>Paenibacillaceae</taxon>
        <taxon>Paenibacillus</taxon>
    </lineage>
</organism>
<dbReference type="InterPro" id="IPR013663">
    <property type="entry name" value="Helicase_SWF/SNF/SWI_bac"/>
</dbReference>
<comment type="caution">
    <text evidence="4">The sequence shown here is derived from an EMBL/GenBank/DDBJ whole genome shotgun (WGS) entry which is preliminary data.</text>
</comment>
<dbReference type="Gene3D" id="3.40.50.10810">
    <property type="entry name" value="Tandem AAA-ATPase domain"/>
    <property type="match status" value="1"/>
</dbReference>
<dbReference type="InterPro" id="IPR014001">
    <property type="entry name" value="Helicase_ATP-bd"/>
</dbReference>
<gene>
    <name evidence="4" type="ORF">GCM10008013_31570</name>
</gene>
<keyword evidence="1" id="KW-0378">Hydrolase</keyword>
<dbReference type="RefSeq" id="WP_188540447.1">
    <property type="nucleotide sequence ID" value="NZ_BMFT01000001.1"/>
</dbReference>
<keyword evidence="5" id="KW-1185">Reference proteome</keyword>
<keyword evidence="4" id="KW-0067">ATP-binding</keyword>
<evidence type="ECO:0000256" key="1">
    <source>
        <dbReference type="ARBA" id="ARBA00022801"/>
    </source>
</evidence>
<sequence length="971" mass="111949">MRLPVTQGVMKLFEDRKQRPIGTRSLFETRALLDVQFIISPFPYGYHKYMFGIEMKVGSKRMYIVQRIREFLNQMERGEPYTFSRHFTYDPEIHCFQKNDNDVLKALIEVYHHEIMYRETFSTYSGLSNNISGDRMLLIPPHLWDSVCPLLVSAPSVQLVQDDMTFDTISISDEPIPLHFEFDQAMDDGYQLDVQGLNQMNIMESYGIVISQGKLLKLPEQQCKRLSELKQLLERTDNSQIEISPEQIEPFMEKVIPGLLKLGQVKIANSISDKVVRTPLKAKLYLDRVRDRLLAGLEFHYGDLVINPLEEHATKRSNNVILMRDGDQEGRILELMEQSSFARTESGYFMNDEDGEYDFLYHIVPQLEKLLDVYATTAVKVKLLTGLTPPKVTVDVDERTDWLELRFEMDGIPETEIRKLLQSLQDKNKYYRLPNGALLPLESSEFQEIIALINEMGFQKRDLTGPILRLPAIRGLHLMDSQHKRDAIKLSKAFRQLLDNMRFPDNMDFPVPNSLINVLRDYQKYGFQWLKTLAHYRFGGILADDMGLGKTLQSIAFLASVLPEIRNQKLPALIICPASLMYNWLNELRKFAPDIVTVIADGSRSEREKTLNLISGVDVIITSYPLLRRDIKFIASLSFHTLILDEAQAFKNYTTQTAQAVKVIQARYRFALTGTPIENKLEEIWSIFDAVFPDLFASRKAFNDLPQDLIAKRIAPFLLRRLKTDVLKELPEKIESQQTSQLLPEQKKLYIAYLAKLQQETLKHLDEQDFQKNRIKILAGLTRLRQLCCHPALFVDDYAGSSAKFEQLMEIIDECRNAGKRVLIFSQFTEMLSLIRKDLGIQGVPLFYLDGNTPASERVELCNRFNEGERELFLASLKAGGTGLNLTGADTVILYDLWWNPAVEQQAADRAHRIGQRNVVQVIRLITQDTVEEKMYELQQRKKDLIDEIIQPGHESLSTLTEEDIREILML</sequence>
<dbReference type="PROSITE" id="PS51194">
    <property type="entry name" value="HELICASE_CTER"/>
    <property type="match status" value="1"/>
</dbReference>
<dbReference type="SUPFAM" id="SSF52540">
    <property type="entry name" value="P-loop containing nucleoside triphosphate hydrolases"/>
    <property type="match status" value="2"/>
</dbReference>
<dbReference type="CDD" id="cd18012">
    <property type="entry name" value="DEXQc_arch_SWI2_SNF2"/>
    <property type="match status" value="1"/>
</dbReference>
<dbReference type="InterPro" id="IPR038718">
    <property type="entry name" value="SNF2-like_sf"/>
</dbReference>
<dbReference type="Pfam" id="PF00271">
    <property type="entry name" value="Helicase_C"/>
    <property type="match status" value="1"/>
</dbReference>
<keyword evidence="4" id="KW-0347">Helicase</keyword>
<dbReference type="InterPro" id="IPR000330">
    <property type="entry name" value="SNF2_N"/>
</dbReference>
<feature type="domain" description="Helicase C-terminal" evidence="3">
    <location>
        <begin position="804"/>
        <end position="965"/>
    </location>
</feature>
<protein>
    <submittedName>
        <fullName evidence="4">Helicase SNF</fullName>
    </submittedName>
</protein>
<dbReference type="Pfam" id="PF00176">
    <property type="entry name" value="SNF2-rel_dom"/>
    <property type="match status" value="1"/>
</dbReference>
<dbReference type="SMART" id="SM00490">
    <property type="entry name" value="HELICc"/>
    <property type="match status" value="1"/>
</dbReference>
<dbReference type="Pfam" id="PF08455">
    <property type="entry name" value="SNF2_assoc"/>
    <property type="match status" value="1"/>
</dbReference>
<dbReference type="PROSITE" id="PS51192">
    <property type="entry name" value="HELICASE_ATP_BIND_1"/>
    <property type="match status" value="1"/>
</dbReference>
<dbReference type="SMART" id="SM00487">
    <property type="entry name" value="DEXDc"/>
    <property type="match status" value="1"/>
</dbReference>
<evidence type="ECO:0000259" key="2">
    <source>
        <dbReference type="PROSITE" id="PS51192"/>
    </source>
</evidence>
<dbReference type="GO" id="GO:0004386">
    <property type="term" value="F:helicase activity"/>
    <property type="evidence" value="ECO:0007669"/>
    <property type="project" value="UniProtKB-KW"/>
</dbReference>
<reference evidence="5" key="1">
    <citation type="journal article" date="2019" name="Int. J. Syst. Evol. Microbiol.">
        <title>The Global Catalogue of Microorganisms (GCM) 10K type strain sequencing project: providing services to taxonomists for standard genome sequencing and annotation.</title>
        <authorList>
            <consortium name="The Broad Institute Genomics Platform"/>
            <consortium name="The Broad Institute Genome Sequencing Center for Infectious Disease"/>
            <person name="Wu L."/>
            <person name="Ma J."/>
        </authorList>
    </citation>
    <scope>NUCLEOTIDE SEQUENCE [LARGE SCALE GENOMIC DNA]</scope>
    <source>
        <strain evidence="5">CGMCC 1.12769</strain>
    </source>
</reference>
<evidence type="ECO:0000313" key="4">
    <source>
        <dbReference type="EMBL" id="GGH29146.1"/>
    </source>
</evidence>
<dbReference type="Gene3D" id="3.40.50.300">
    <property type="entry name" value="P-loop containing nucleotide triphosphate hydrolases"/>
    <property type="match status" value="1"/>
</dbReference>
<dbReference type="PANTHER" id="PTHR10799">
    <property type="entry name" value="SNF2/RAD54 HELICASE FAMILY"/>
    <property type="match status" value="1"/>
</dbReference>
<dbReference type="InterPro" id="IPR027417">
    <property type="entry name" value="P-loop_NTPase"/>
</dbReference>
<keyword evidence="4" id="KW-0547">Nucleotide-binding</keyword>
<proteinExistence type="predicted"/>
<name>A0ABQ1YK39_9BACL</name>
<dbReference type="InterPro" id="IPR049730">
    <property type="entry name" value="SNF2/RAD54-like_C"/>
</dbReference>
<accession>A0ABQ1YK39</accession>